<proteinExistence type="predicted"/>
<reference evidence="2 3" key="1">
    <citation type="journal article" date="2019" name="Philos. Trans. R. Soc. Lond., B, Biol. Sci.">
        <title>Ant behaviour and brain gene expression of defending hosts depend on the ecological success of the intruding social parasite.</title>
        <authorList>
            <person name="Kaur R."/>
            <person name="Stoldt M."/>
            <person name="Jongepier E."/>
            <person name="Feldmeyer B."/>
            <person name="Menzel F."/>
            <person name="Bornberg-Bauer E."/>
            <person name="Foitzik S."/>
        </authorList>
    </citation>
    <scope>NUCLEOTIDE SEQUENCE [LARGE SCALE GENOMIC DNA]</scope>
    <source>
        <tissue evidence="2">Whole body</tissue>
    </source>
</reference>
<dbReference type="AlphaFoldDB" id="A0A4S2KM03"/>
<protein>
    <submittedName>
        <fullName evidence="2">Uncharacterized protein</fullName>
    </submittedName>
</protein>
<evidence type="ECO:0000313" key="3">
    <source>
        <dbReference type="Proteomes" id="UP000310200"/>
    </source>
</evidence>
<evidence type="ECO:0000313" key="2">
    <source>
        <dbReference type="EMBL" id="TGZ48927.1"/>
    </source>
</evidence>
<dbReference type="EMBL" id="QBLH01002290">
    <property type="protein sequence ID" value="TGZ48927.1"/>
    <property type="molecule type" value="Genomic_DNA"/>
</dbReference>
<name>A0A4S2KM03_9HYME</name>
<comment type="caution">
    <text evidence="2">The sequence shown here is derived from an EMBL/GenBank/DDBJ whole genome shotgun (WGS) entry which is preliminary data.</text>
</comment>
<gene>
    <name evidence="2" type="ORF">DBV15_08037</name>
</gene>
<evidence type="ECO:0000256" key="1">
    <source>
        <dbReference type="SAM" id="MobiDB-lite"/>
    </source>
</evidence>
<dbReference type="Proteomes" id="UP000310200">
    <property type="component" value="Unassembled WGS sequence"/>
</dbReference>
<accession>A0A4S2KM03</accession>
<sequence>MCFRKVVDERDDIRDVAICARVREEVAYRETNVHPTVVFAAGSERSSVAPAQPERPPPPLPPPRFPNSAPLNIGNLVIMNAPIPLPLLLTTSSLSLETQLYEIITESSKACAAFLRHSLRRATSLGWTATEGFETTATASGAMYNEQRKESGVGDETLSFVRRRRRRGQVRLARRSICWSPAIRGLFGRRHTLRQRVFLIAIKRYNYSDDFVGDDYQDRRQKNIPVLRLLLASRLPPIEPSSRLGA</sequence>
<feature type="region of interest" description="Disordered" evidence="1">
    <location>
        <begin position="44"/>
        <end position="66"/>
    </location>
</feature>
<organism evidence="2 3">
    <name type="scientific">Temnothorax longispinosus</name>
    <dbReference type="NCBI Taxonomy" id="300112"/>
    <lineage>
        <taxon>Eukaryota</taxon>
        <taxon>Metazoa</taxon>
        <taxon>Ecdysozoa</taxon>
        <taxon>Arthropoda</taxon>
        <taxon>Hexapoda</taxon>
        <taxon>Insecta</taxon>
        <taxon>Pterygota</taxon>
        <taxon>Neoptera</taxon>
        <taxon>Endopterygota</taxon>
        <taxon>Hymenoptera</taxon>
        <taxon>Apocrita</taxon>
        <taxon>Aculeata</taxon>
        <taxon>Formicoidea</taxon>
        <taxon>Formicidae</taxon>
        <taxon>Myrmicinae</taxon>
        <taxon>Temnothorax</taxon>
    </lineage>
</organism>
<keyword evidence="3" id="KW-1185">Reference proteome</keyword>
<feature type="compositionally biased region" description="Pro residues" evidence="1">
    <location>
        <begin position="53"/>
        <end position="65"/>
    </location>
</feature>